<dbReference type="GO" id="GO:0050660">
    <property type="term" value="F:flavin adenine dinucleotide binding"/>
    <property type="evidence" value="ECO:0007669"/>
    <property type="project" value="TreeGrafter"/>
</dbReference>
<organism evidence="2 3">
    <name type="scientific">Apiospora kogelbergensis</name>
    <dbReference type="NCBI Taxonomy" id="1337665"/>
    <lineage>
        <taxon>Eukaryota</taxon>
        <taxon>Fungi</taxon>
        <taxon>Dikarya</taxon>
        <taxon>Ascomycota</taxon>
        <taxon>Pezizomycotina</taxon>
        <taxon>Sordariomycetes</taxon>
        <taxon>Xylariomycetidae</taxon>
        <taxon>Amphisphaeriales</taxon>
        <taxon>Apiosporaceae</taxon>
        <taxon>Apiospora</taxon>
    </lineage>
</organism>
<comment type="caution">
    <text evidence="2">The sequence shown here is derived from an EMBL/GenBank/DDBJ whole genome shotgun (WGS) entry which is preliminary data.</text>
</comment>
<accession>A0AAW0R6P6</accession>
<gene>
    <name evidence="2" type="ORF">PG999_001834</name>
</gene>
<keyword evidence="1" id="KW-0560">Oxidoreductase</keyword>
<protein>
    <recommendedName>
        <fullName evidence="4">Flavoprotein involved in K+ transport</fullName>
    </recommendedName>
</protein>
<proteinExistence type="predicted"/>
<dbReference type="Gene3D" id="3.50.50.60">
    <property type="entry name" value="FAD/NAD(P)-binding domain"/>
    <property type="match status" value="1"/>
</dbReference>
<dbReference type="PANTHER" id="PTHR43539">
    <property type="entry name" value="FLAVIN-BINDING MONOOXYGENASE-LIKE PROTEIN (AFU_ORTHOLOGUE AFUA_4G09220)"/>
    <property type="match status" value="1"/>
</dbReference>
<dbReference type="InterPro" id="IPR050982">
    <property type="entry name" value="Auxin_biosynth/cation_transpt"/>
</dbReference>
<dbReference type="Pfam" id="PF13738">
    <property type="entry name" value="Pyr_redox_3"/>
    <property type="match status" value="1"/>
</dbReference>
<sequence length="662" mass="72475">MGPTPPTFPPEPKWPPAADLRRMMEDNPLPVIAPNIFASDPISDEIAMVKARDVLERLNGAMLVTKDANDLEQCFFSEQAYWRDQIALTWHLRTFSNRRVIATSLLEMSSLRGVADDSFKIDGHAHFIPALQMIGCAFSFNTKAPEAKCSGRAMLLPSEEVDPERDTNHIVWKIWTLSTWIEQLDLQPEDETPLRAPGRKLDAVKHIETEVVIIGGGNAGVTIAARLKALDVESVIVERNPRAGDNWALRYDCLCFHIPTSCCELPYTTYAPEFQSPHLLTRGELAQHVLQYAENFNLNMIMSAKILHTQYDTKAKRWTVKVQTPSCETMVVCKHLVQATGFGSQKPYMPPMQNVDLYKGVSIHSNGYKTAKELVEKGVKSVLVVGSANTAFDIMEDCHAAGLRTTMAVRSPTYLLPMEYMSQPETLGIYDQLGAEAADRLFQTGPTVVDSALLQSTLRRMARSEPDRYAGLAAAGFPALDSAHPDAVLNSNLLERAGGHYVDVGGTALLASGEVGVKKGEPTGFYEHGLTFRDGSSVGADAVVWCTGFADKDYRTTAAEVLGGSGATLGHHDKLALDDGDGDILGPHEIAARLDATWGLDDEGEIRGVAKRQRRAENYWAIGGPAPISRWYSKLLAIQIKAELEGVLPAAYLGTPGSAEWV</sequence>
<dbReference type="PANTHER" id="PTHR43539:SF68">
    <property type="entry name" value="FLAVIN-BINDING MONOOXYGENASE-LIKE PROTEIN (AFU_ORTHOLOGUE AFUA_4G09220)"/>
    <property type="match status" value="1"/>
</dbReference>
<evidence type="ECO:0008006" key="4">
    <source>
        <dbReference type="Google" id="ProtNLM"/>
    </source>
</evidence>
<dbReference type="GO" id="GO:0004497">
    <property type="term" value="F:monooxygenase activity"/>
    <property type="evidence" value="ECO:0007669"/>
    <property type="project" value="TreeGrafter"/>
</dbReference>
<reference evidence="2 3" key="1">
    <citation type="submission" date="2023-01" db="EMBL/GenBank/DDBJ databases">
        <title>Analysis of 21 Apiospora genomes using comparative genomics revels a genus with tremendous synthesis potential of carbohydrate active enzymes and secondary metabolites.</title>
        <authorList>
            <person name="Sorensen T."/>
        </authorList>
    </citation>
    <scope>NUCLEOTIDE SEQUENCE [LARGE SCALE GENOMIC DNA]</scope>
    <source>
        <strain evidence="2 3">CBS 117206</strain>
    </source>
</reference>
<keyword evidence="3" id="KW-1185">Reference proteome</keyword>
<evidence type="ECO:0000313" key="2">
    <source>
        <dbReference type="EMBL" id="KAK8129454.1"/>
    </source>
</evidence>
<dbReference type="AlphaFoldDB" id="A0AAW0R6P6"/>
<dbReference type="SUPFAM" id="SSF51905">
    <property type="entry name" value="FAD/NAD(P)-binding domain"/>
    <property type="match status" value="1"/>
</dbReference>
<dbReference type="EMBL" id="JAQQWP010000002">
    <property type="protein sequence ID" value="KAK8129454.1"/>
    <property type="molecule type" value="Genomic_DNA"/>
</dbReference>
<dbReference type="Proteomes" id="UP001392437">
    <property type="component" value="Unassembled WGS sequence"/>
</dbReference>
<name>A0AAW0R6P6_9PEZI</name>
<evidence type="ECO:0000256" key="1">
    <source>
        <dbReference type="ARBA" id="ARBA00023002"/>
    </source>
</evidence>
<evidence type="ECO:0000313" key="3">
    <source>
        <dbReference type="Proteomes" id="UP001392437"/>
    </source>
</evidence>
<dbReference type="InterPro" id="IPR036188">
    <property type="entry name" value="FAD/NAD-bd_sf"/>
</dbReference>